<dbReference type="PRINTS" id="PR00080">
    <property type="entry name" value="SDRFAMILY"/>
</dbReference>
<evidence type="ECO:0000256" key="1">
    <source>
        <dbReference type="ARBA" id="ARBA00006484"/>
    </source>
</evidence>
<dbReference type="CDD" id="cd05233">
    <property type="entry name" value="SDR_c"/>
    <property type="match status" value="1"/>
</dbReference>
<dbReference type="PRINTS" id="PR00081">
    <property type="entry name" value="GDHRDH"/>
</dbReference>
<protein>
    <submittedName>
        <fullName evidence="3">SDR family oxidoreductase</fullName>
        <ecNumber evidence="3">1.-.-.-</ecNumber>
    </submittedName>
</protein>
<proteinExistence type="inferred from homology"/>
<keyword evidence="3" id="KW-0560">Oxidoreductase</keyword>
<evidence type="ECO:0000256" key="2">
    <source>
        <dbReference type="RuleBase" id="RU000363"/>
    </source>
</evidence>
<name>A0ABZ0RQA7_9BACT</name>
<dbReference type="EC" id="1.-.-.-" evidence="3"/>
<dbReference type="PANTHER" id="PTHR42879:SF2">
    <property type="entry name" value="3-OXOACYL-[ACYL-CARRIER-PROTEIN] REDUCTASE FABG"/>
    <property type="match status" value="1"/>
</dbReference>
<accession>A0ABZ0RQA7</accession>
<sequence length="244" mass="26074">MDIQLPTAIVTGASSGYGVGIAKVLIQRGHNVFITARNAEKLEAVASQIGATAIVADATSGSDWDRVIETVMKATGHIDVLINNAGAGGKIAPIEEQTDEEITQTLMLNLNSVFFGCRRVAPIMRQSKRGTIINISSICAKYSWPGWSVYSAAKAGIERLSKGLYLELREAGVRVTCLTPSWGDTEFSQNSNIAGHPSLSPEIRAACTKPEELGEIVANIVTTPPNLEIIEMTVVPNVQEISPL</sequence>
<keyword evidence="4" id="KW-1185">Reference proteome</keyword>
<dbReference type="SUPFAM" id="SSF51735">
    <property type="entry name" value="NAD(P)-binding Rossmann-fold domains"/>
    <property type="match status" value="1"/>
</dbReference>
<dbReference type="InterPro" id="IPR036291">
    <property type="entry name" value="NAD(P)-bd_dom_sf"/>
</dbReference>
<comment type="similarity">
    <text evidence="1 2">Belongs to the short-chain dehydrogenases/reductases (SDR) family.</text>
</comment>
<dbReference type="Pfam" id="PF00106">
    <property type="entry name" value="adh_short"/>
    <property type="match status" value="1"/>
</dbReference>
<dbReference type="RefSeq" id="WP_319833807.1">
    <property type="nucleotide sequence ID" value="NZ_CP138858.1"/>
</dbReference>
<dbReference type="EMBL" id="CP138858">
    <property type="protein sequence ID" value="WPJ96950.1"/>
    <property type="molecule type" value="Genomic_DNA"/>
</dbReference>
<reference evidence="3 4" key="1">
    <citation type="submission" date="2023-11" db="EMBL/GenBank/DDBJ databases">
        <title>Coraliomargarita sp. nov., isolated from marine algae.</title>
        <authorList>
            <person name="Lee J.K."/>
            <person name="Baek J.H."/>
            <person name="Kim J.M."/>
            <person name="Choi D.G."/>
            <person name="Jeon C.O."/>
        </authorList>
    </citation>
    <scope>NUCLEOTIDE SEQUENCE [LARGE SCALE GENOMIC DNA]</scope>
    <source>
        <strain evidence="3 4">J2-16</strain>
    </source>
</reference>
<dbReference type="Gene3D" id="3.40.50.720">
    <property type="entry name" value="NAD(P)-binding Rossmann-like Domain"/>
    <property type="match status" value="1"/>
</dbReference>
<evidence type="ECO:0000313" key="3">
    <source>
        <dbReference type="EMBL" id="WPJ96950.1"/>
    </source>
</evidence>
<dbReference type="PANTHER" id="PTHR42879">
    <property type="entry name" value="3-OXOACYL-(ACYL-CARRIER-PROTEIN) REDUCTASE"/>
    <property type="match status" value="1"/>
</dbReference>
<dbReference type="Proteomes" id="UP001324993">
    <property type="component" value="Chromosome"/>
</dbReference>
<evidence type="ECO:0000313" key="4">
    <source>
        <dbReference type="Proteomes" id="UP001324993"/>
    </source>
</evidence>
<dbReference type="GO" id="GO:0016491">
    <property type="term" value="F:oxidoreductase activity"/>
    <property type="evidence" value="ECO:0007669"/>
    <property type="project" value="UniProtKB-KW"/>
</dbReference>
<gene>
    <name evidence="3" type="ORF">SH580_04415</name>
</gene>
<dbReference type="InterPro" id="IPR050259">
    <property type="entry name" value="SDR"/>
</dbReference>
<dbReference type="InterPro" id="IPR002347">
    <property type="entry name" value="SDR_fam"/>
</dbReference>
<organism evidence="3 4">
    <name type="scientific">Coraliomargarita algicola</name>
    <dbReference type="NCBI Taxonomy" id="3092156"/>
    <lineage>
        <taxon>Bacteria</taxon>
        <taxon>Pseudomonadati</taxon>
        <taxon>Verrucomicrobiota</taxon>
        <taxon>Opitutia</taxon>
        <taxon>Puniceicoccales</taxon>
        <taxon>Coraliomargaritaceae</taxon>
        <taxon>Coraliomargarita</taxon>
    </lineage>
</organism>